<dbReference type="PANTHER" id="PTHR42978">
    <property type="entry name" value="QUORUM-QUENCHING LACTONASE YTNP-RELATED-RELATED"/>
    <property type="match status" value="1"/>
</dbReference>
<comment type="cofactor">
    <cofactor evidence="1">
        <name>Zn(2+)</name>
        <dbReference type="ChEBI" id="CHEBI:29105"/>
    </cofactor>
</comment>
<evidence type="ECO:0000256" key="4">
    <source>
        <dbReference type="ARBA" id="ARBA00022801"/>
    </source>
</evidence>
<dbReference type="Proteomes" id="UP001501671">
    <property type="component" value="Unassembled WGS sequence"/>
</dbReference>
<proteinExistence type="inferred from homology"/>
<dbReference type="Pfam" id="PF00753">
    <property type="entry name" value="Lactamase_B"/>
    <property type="match status" value="1"/>
</dbReference>
<dbReference type="Gene3D" id="3.60.15.10">
    <property type="entry name" value="Ribonuclease Z/Hydroxyacylglutathione hydrolase-like"/>
    <property type="match status" value="1"/>
</dbReference>
<organism evidence="7 8">
    <name type="scientific">Pigmentiphaga soli</name>
    <dbReference type="NCBI Taxonomy" id="1007095"/>
    <lineage>
        <taxon>Bacteria</taxon>
        <taxon>Pseudomonadati</taxon>
        <taxon>Pseudomonadota</taxon>
        <taxon>Betaproteobacteria</taxon>
        <taxon>Burkholderiales</taxon>
        <taxon>Alcaligenaceae</taxon>
        <taxon>Pigmentiphaga</taxon>
    </lineage>
</organism>
<evidence type="ECO:0000259" key="6">
    <source>
        <dbReference type="SMART" id="SM00849"/>
    </source>
</evidence>
<evidence type="ECO:0000256" key="5">
    <source>
        <dbReference type="ARBA" id="ARBA00022833"/>
    </source>
</evidence>
<dbReference type="SMART" id="SM00849">
    <property type="entry name" value="Lactamase_B"/>
    <property type="match status" value="1"/>
</dbReference>
<comment type="similarity">
    <text evidence="2">Belongs to the metallo-beta-lactamase superfamily.</text>
</comment>
<protein>
    <recommendedName>
        <fullName evidence="6">Metallo-beta-lactamase domain-containing protein</fullName>
    </recommendedName>
</protein>
<name>A0ABP8HNQ9_9BURK</name>
<evidence type="ECO:0000313" key="7">
    <source>
        <dbReference type="EMBL" id="GAA4341976.1"/>
    </source>
</evidence>
<dbReference type="InterPro" id="IPR051013">
    <property type="entry name" value="MBL_superfamily_lactonases"/>
</dbReference>
<reference evidence="8" key="1">
    <citation type="journal article" date="2019" name="Int. J. Syst. Evol. Microbiol.">
        <title>The Global Catalogue of Microorganisms (GCM) 10K type strain sequencing project: providing services to taxonomists for standard genome sequencing and annotation.</title>
        <authorList>
            <consortium name="The Broad Institute Genomics Platform"/>
            <consortium name="The Broad Institute Genome Sequencing Center for Infectious Disease"/>
            <person name="Wu L."/>
            <person name="Ma J."/>
        </authorList>
    </citation>
    <scope>NUCLEOTIDE SEQUENCE [LARGE SCALE GENOMIC DNA]</scope>
    <source>
        <strain evidence="8">JCM 17666</strain>
    </source>
</reference>
<dbReference type="PANTHER" id="PTHR42978:SF2">
    <property type="entry name" value="102 KBASES UNSTABLE REGION: FROM 1 TO 119443"/>
    <property type="match status" value="1"/>
</dbReference>
<dbReference type="InterPro" id="IPR001279">
    <property type="entry name" value="Metallo-B-lactamas"/>
</dbReference>
<keyword evidence="3" id="KW-0479">Metal-binding</keyword>
<dbReference type="RefSeq" id="WP_345252018.1">
    <property type="nucleotide sequence ID" value="NZ_BAABFO010000031.1"/>
</dbReference>
<keyword evidence="8" id="KW-1185">Reference proteome</keyword>
<dbReference type="SUPFAM" id="SSF56281">
    <property type="entry name" value="Metallo-hydrolase/oxidoreductase"/>
    <property type="match status" value="1"/>
</dbReference>
<accession>A0ABP8HNQ9</accession>
<evidence type="ECO:0000256" key="1">
    <source>
        <dbReference type="ARBA" id="ARBA00001947"/>
    </source>
</evidence>
<keyword evidence="4" id="KW-0378">Hydrolase</keyword>
<gene>
    <name evidence="7" type="ORF">GCM10023144_43340</name>
</gene>
<feature type="domain" description="Metallo-beta-lactamase" evidence="6">
    <location>
        <begin position="48"/>
        <end position="233"/>
    </location>
</feature>
<evidence type="ECO:0000256" key="2">
    <source>
        <dbReference type="ARBA" id="ARBA00007749"/>
    </source>
</evidence>
<comment type="caution">
    <text evidence="7">The sequence shown here is derived from an EMBL/GenBank/DDBJ whole genome shotgun (WGS) entry which is preliminary data.</text>
</comment>
<keyword evidence="5" id="KW-0862">Zinc</keyword>
<evidence type="ECO:0000313" key="8">
    <source>
        <dbReference type="Proteomes" id="UP001501671"/>
    </source>
</evidence>
<sequence length="273" mass="29070">MARTLSPVPPAGAAASDAASTFEVGGYRVDLLLQGYPGKATCHGGLGWSSVILLRGHGRVAVIDTGAFGMRKPLIAALEALGVTPGDVTDVLLSHAHHDHMINFTLFGQARMVIGAVELEWARKAPWGSTPVPEVYVKELAAWPSLHLAQEGEEVLPAVSVHLAPGHTPGHLVFVLAGEKRDLIVVQDAAKNRAELVSRHTDMTYDARLSAASIDKIIALWGRRPGSVLIPGHDLPMVLEDGWPRLLGKRRAGIAAMFGDSLEETTVFDLAGD</sequence>
<dbReference type="InterPro" id="IPR036866">
    <property type="entry name" value="RibonucZ/Hydroxyglut_hydro"/>
</dbReference>
<evidence type="ECO:0000256" key="3">
    <source>
        <dbReference type="ARBA" id="ARBA00022723"/>
    </source>
</evidence>
<dbReference type="EMBL" id="BAABFO010000031">
    <property type="protein sequence ID" value="GAA4341976.1"/>
    <property type="molecule type" value="Genomic_DNA"/>
</dbReference>